<name>A0A2V1DC53_9PLEO</name>
<comment type="similarity">
    <text evidence="1 3">Belongs to the TBCA family.</text>
</comment>
<dbReference type="OrthoDB" id="296187at2759"/>
<evidence type="ECO:0000256" key="4">
    <source>
        <dbReference type="SAM" id="Coils"/>
    </source>
</evidence>
<keyword evidence="6" id="KW-1185">Reference proteome</keyword>
<evidence type="ECO:0000313" key="5">
    <source>
        <dbReference type="EMBL" id="PVH95638.1"/>
    </source>
</evidence>
<keyword evidence="3" id="KW-0493">Microtubule</keyword>
<accession>A0A2V1DC53</accession>
<gene>
    <name evidence="5" type="ORF">DM02DRAFT_617788</name>
</gene>
<organism evidence="5 6">
    <name type="scientific">Periconia macrospinosa</name>
    <dbReference type="NCBI Taxonomy" id="97972"/>
    <lineage>
        <taxon>Eukaryota</taxon>
        <taxon>Fungi</taxon>
        <taxon>Dikarya</taxon>
        <taxon>Ascomycota</taxon>
        <taxon>Pezizomycotina</taxon>
        <taxon>Dothideomycetes</taxon>
        <taxon>Pleosporomycetidae</taxon>
        <taxon>Pleosporales</taxon>
        <taxon>Massarineae</taxon>
        <taxon>Periconiaceae</taxon>
        <taxon>Periconia</taxon>
    </lineage>
</organism>
<keyword evidence="3" id="KW-0963">Cytoplasm</keyword>
<dbReference type="InterPro" id="IPR036126">
    <property type="entry name" value="TBCA_sf"/>
</dbReference>
<evidence type="ECO:0000256" key="3">
    <source>
        <dbReference type="RuleBase" id="RU364030"/>
    </source>
</evidence>
<keyword evidence="3" id="KW-0206">Cytoskeleton</keyword>
<dbReference type="GO" id="GO:0005874">
    <property type="term" value="C:microtubule"/>
    <property type="evidence" value="ECO:0007669"/>
    <property type="project" value="UniProtKB-KW"/>
</dbReference>
<dbReference type="Gene3D" id="1.20.58.90">
    <property type="match status" value="1"/>
</dbReference>
<proteinExistence type="inferred from homology"/>
<dbReference type="GO" id="GO:0048487">
    <property type="term" value="F:beta-tubulin binding"/>
    <property type="evidence" value="ECO:0007669"/>
    <property type="project" value="InterPro"/>
</dbReference>
<dbReference type="GO" id="GO:0005829">
    <property type="term" value="C:cytosol"/>
    <property type="evidence" value="ECO:0007669"/>
    <property type="project" value="TreeGrafter"/>
</dbReference>
<protein>
    <recommendedName>
        <fullName evidence="3">Tubulin-specific chaperone A</fullName>
    </recommendedName>
</protein>
<keyword evidence="2 3" id="KW-0143">Chaperone</keyword>
<reference evidence="5 6" key="1">
    <citation type="journal article" date="2018" name="Sci. Rep.">
        <title>Comparative genomics provides insights into the lifestyle and reveals functional heterogeneity of dark septate endophytic fungi.</title>
        <authorList>
            <person name="Knapp D.G."/>
            <person name="Nemeth J.B."/>
            <person name="Barry K."/>
            <person name="Hainaut M."/>
            <person name="Henrissat B."/>
            <person name="Johnson J."/>
            <person name="Kuo A."/>
            <person name="Lim J.H.P."/>
            <person name="Lipzen A."/>
            <person name="Nolan M."/>
            <person name="Ohm R.A."/>
            <person name="Tamas L."/>
            <person name="Grigoriev I.V."/>
            <person name="Spatafora J.W."/>
            <person name="Nagy L.G."/>
            <person name="Kovacs G.M."/>
        </authorList>
    </citation>
    <scope>NUCLEOTIDE SEQUENCE [LARGE SCALE GENOMIC DNA]</scope>
    <source>
        <strain evidence="5 6">DSE2036</strain>
    </source>
</reference>
<dbReference type="SUPFAM" id="SSF46988">
    <property type="entry name" value="Tubulin chaperone cofactor A"/>
    <property type="match status" value="1"/>
</dbReference>
<sequence length="116" mass="12846">MAPSSKLRVQTSALQRLIKEEASYHKELEQQEGRISKLEANPSEDNAEYLLKQERQALEETKKVIPTVREKIVQTLQQVEEELENNKAEGGVASTEDVTKAKEAVAAGKKALGQSA</sequence>
<dbReference type="EMBL" id="KZ805489">
    <property type="protein sequence ID" value="PVH95638.1"/>
    <property type="molecule type" value="Genomic_DNA"/>
</dbReference>
<dbReference type="InterPro" id="IPR004226">
    <property type="entry name" value="TBCA"/>
</dbReference>
<dbReference type="PANTHER" id="PTHR21500">
    <property type="entry name" value="TUBULIN-SPECIFIC CHAPERONE A"/>
    <property type="match status" value="1"/>
</dbReference>
<evidence type="ECO:0000313" key="6">
    <source>
        <dbReference type="Proteomes" id="UP000244855"/>
    </source>
</evidence>
<dbReference type="AlphaFoldDB" id="A0A2V1DC53"/>
<dbReference type="GO" id="GO:0007023">
    <property type="term" value="P:post-chaperonin tubulin folding pathway"/>
    <property type="evidence" value="ECO:0007669"/>
    <property type="project" value="UniProtKB-UniRule"/>
</dbReference>
<feature type="coiled-coil region" evidence="4">
    <location>
        <begin position="14"/>
        <end position="41"/>
    </location>
</feature>
<dbReference type="Pfam" id="PF02970">
    <property type="entry name" value="TBCA"/>
    <property type="match status" value="1"/>
</dbReference>
<dbReference type="GO" id="GO:0007021">
    <property type="term" value="P:tubulin complex assembly"/>
    <property type="evidence" value="ECO:0007669"/>
    <property type="project" value="UniProtKB-UniRule"/>
</dbReference>
<dbReference type="STRING" id="97972.A0A2V1DC53"/>
<dbReference type="PANTHER" id="PTHR21500:SF0">
    <property type="entry name" value="TUBULIN-SPECIFIC CHAPERONE A"/>
    <property type="match status" value="1"/>
</dbReference>
<comment type="subcellular location">
    <subcellularLocation>
        <location evidence="3">Cytoplasm</location>
        <location evidence="3">Cytoskeleton</location>
    </subcellularLocation>
</comment>
<comment type="subunit">
    <text evidence="3">Supercomplex made of cofactors A to E. Cofactors A and D function by capturing and stabilizing tubulin in a quasi-native conformation. Cofactor E binds to the cofactor D-tubulin complex; interaction with cofactor C then causes the release of tubulin polypeptides that are committed to the native state.</text>
</comment>
<keyword evidence="4" id="KW-0175">Coiled coil</keyword>
<evidence type="ECO:0000256" key="1">
    <source>
        <dbReference type="ARBA" id="ARBA00006806"/>
    </source>
</evidence>
<evidence type="ECO:0000256" key="2">
    <source>
        <dbReference type="ARBA" id="ARBA00023186"/>
    </source>
</evidence>
<dbReference type="Proteomes" id="UP000244855">
    <property type="component" value="Unassembled WGS sequence"/>
</dbReference>